<dbReference type="GO" id="GO:0051537">
    <property type="term" value="F:2 iron, 2 sulfur cluster binding"/>
    <property type="evidence" value="ECO:0007669"/>
    <property type="project" value="UniProtKB-KW"/>
</dbReference>
<dbReference type="SUPFAM" id="SSF52343">
    <property type="entry name" value="Ferredoxin reductase-like, C-terminal NADP-linked domain"/>
    <property type="match status" value="1"/>
</dbReference>
<dbReference type="Gene3D" id="3.40.50.80">
    <property type="entry name" value="Nucleotide-binding domain of ferredoxin-NADP reductase (FNR) module"/>
    <property type="match status" value="1"/>
</dbReference>
<evidence type="ECO:0000256" key="3">
    <source>
        <dbReference type="ARBA" id="ARBA00022723"/>
    </source>
</evidence>
<dbReference type="PRINTS" id="PR00409">
    <property type="entry name" value="PHDIOXRDTASE"/>
</dbReference>
<evidence type="ECO:0000256" key="2">
    <source>
        <dbReference type="ARBA" id="ARBA00022714"/>
    </source>
</evidence>
<dbReference type="Gene3D" id="2.40.30.10">
    <property type="entry name" value="Translation factors"/>
    <property type="match status" value="1"/>
</dbReference>
<dbReference type="InterPro" id="IPR036010">
    <property type="entry name" value="2Fe-2S_ferredoxin-like_sf"/>
</dbReference>
<dbReference type="CDD" id="cd00207">
    <property type="entry name" value="fer2"/>
    <property type="match status" value="1"/>
</dbReference>
<keyword evidence="6" id="KW-0411">Iron-sulfur</keyword>
<organism evidence="9 10">
    <name type="scientific">Pseudomonas putida</name>
    <name type="common">Arthrobacter siderocapsulatus</name>
    <dbReference type="NCBI Taxonomy" id="303"/>
    <lineage>
        <taxon>Bacteria</taxon>
        <taxon>Pseudomonadati</taxon>
        <taxon>Pseudomonadota</taxon>
        <taxon>Gammaproteobacteria</taxon>
        <taxon>Pseudomonadales</taxon>
        <taxon>Pseudomonadaceae</taxon>
        <taxon>Pseudomonas</taxon>
    </lineage>
</organism>
<evidence type="ECO:0000256" key="5">
    <source>
        <dbReference type="ARBA" id="ARBA00023004"/>
    </source>
</evidence>
<protein>
    <submittedName>
        <fullName evidence="9">PDR/VanB family oxidoreductase</fullName>
    </submittedName>
</protein>
<proteinExistence type="predicted"/>
<dbReference type="CDD" id="cd06185">
    <property type="entry name" value="PDR_like"/>
    <property type="match status" value="1"/>
</dbReference>
<dbReference type="Pfam" id="PF00111">
    <property type="entry name" value="Fer2"/>
    <property type="match status" value="1"/>
</dbReference>
<dbReference type="InterPro" id="IPR006058">
    <property type="entry name" value="2Fe2S_fd_BS"/>
</dbReference>
<dbReference type="Proteomes" id="UP001217741">
    <property type="component" value="Unassembled WGS sequence"/>
</dbReference>
<dbReference type="InterPro" id="IPR050415">
    <property type="entry name" value="MRET"/>
</dbReference>
<keyword evidence="2" id="KW-0001">2Fe-2S</keyword>
<evidence type="ECO:0000256" key="1">
    <source>
        <dbReference type="ARBA" id="ARBA00022630"/>
    </source>
</evidence>
<evidence type="ECO:0000259" key="7">
    <source>
        <dbReference type="PROSITE" id="PS51085"/>
    </source>
</evidence>
<keyword evidence="4" id="KW-0560">Oxidoreductase</keyword>
<evidence type="ECO:0000256" key="4">
    <source>
        <dbReference type="ARBA" id="ARBA00023002"/>
    </source>
</evidence>
<sequence>MIDQKDTFLVRVVRRTVETEDIVSLELESVGGEELPRFAPGAHVDIHAPGGFVRQYSLCNSASETGRYMVAILQDPSSRGGSVAMHERVREGDSLQISAPRNHFPLHPEGHSLLFAGGIGVTPMLCMADELHRQGRPFTLNYCARSRSRMAFYDAISQSAWFDKVNFYFDDCVEERIFDIASLLDAASPDTHLYICGPQGYMNAVLEKARSSGWSNERLHYEYFKAEVLHKSTDAAFEVQIASTGSVLAIPADKSIAAVLNEHGFNVSLSCEQGICGTCVTKVLSGVPDHRDSYLLENEREANDQMTLCCSRSKSPQLIIDL</sequence>
<dbReference type="PANTHER" id="PTHR47354">
    <property type="entry name" value="NADH OXIDOREDUCTASE HCR"/>
    <property type="match status" value="1"/>
</dbReference>
<dbReference type="InterPro" id="IPR017938">
    <property type="entry name" value="Riboflavin_synthase-like_b-brl"/>
</dbReference>
<dbReference type="InterPro" id="IPR017927">
    <property type="entry name" value="FAD-bd_FR_type"/>
</dbReference>
<dbReference type="RefSeq" id="WP_276236337.1">
    <property type="nucleotide sequence ID" value="NZ_JARJLN010000181.1"/>
</dbReference>
<dbReference type="InterPro" id="IPR039261">
    <property type="entry name" value="FNR_nucleotide-bd"/>
</dbReference>
<evidence type="ECO:0000259" key="8">
    <source>
        <dbReference type="PROSITE" id="PS51384"/>
    </source>
</evidence>
<feature type="domain" description="2Fe-2S ferredoxin-type" evidence="7">
    <location>
        <begin position="237"/>
        <end position="322"/>
    </location>
</feature>
<evidence type="ECO:0000256" key="6">
    <source>
        <dbReference type="ARBA" id="ARBA00023014"/>
    </source>
</evidence>
<dbReference type="InterPro" id="IPR012675">
    <property type="entry name" value="Beta-grasp_dom_sf"/>
</dbReference>
<dbReference type="PROSITE" id="PS51085">
    <property type="entry name" value="2FE2S_FER_2"/>
    <property type="match status" value="1"/>
</dbReference>
<dbReference type="PROSITE" id="PS00197">
    <property type="entry name" value="2FE2S_FER_1"/>
    <property type="match status" value="1"/>
</dbReference>
<dbReference type="SUPFAM" id="SSF54292">
    <property type="entry name" value="2Fe-2S ferredoxin-like"/>
    <property type="match status" value="1"/>
</dbReference>
<dbReference type="InterPro" id="IPR001041">
    <property type="entry name" value="2Fe-2S_ferredoxin-type"/>
</dbReference>
<dbReference type="AlphaFoldDB" id="A0AAW6PUD2"/>
<gene>
    <name evidence="9" type="ORF">P3W50_16730</name>
</gene>
<dbReference type="SUPFAM" id="SSF63380">
    <property type="entry name" value="Riboflavin synthase domain-like"/>
    <property type="match status" value="1"/>
</dbReference>
<dbReference type="GO" id="GO:0046872">
    <property type="term" value="F:metal ion binding"/>
    <property type="evidence" value="ECO:0007669"/>
    <property type="project" value="UniProtKB-KW"/>
</dbReference>
<dbReference type="EMBL" id="JARJLO010000247">
    <property type="protein sequence ID" value="MDF3872097.1"/>
    <property type="molecule type" value="Genomic_DNA"/>
</dbReference>
<dbReference type="PROSITE" id="PS51384">
    <property type="entry name" value="FAD_FR"/>
    <property type="match status" value="1"/>
</dbReference>
<dbReference type="PANTHER" id="PTHR47354:SF1">
    <property type="entry name" value="CARNITINE MONOOXYGENASE REDUCTASE SUBUNIT"/>
    <property type="match status" value="1"/>
</dbReference>
<name>A0AAW6PUD2_PSEPU</name>
<dbReference type="Gene3D" id="3.10.20.30">
    <property type="match status" value="1"/>
</dbReference>
<feature type="domain" description="FAD-binding FR-type" evidence="8">
    <location>
        <begin position="5"/>
        <end position="107"/>
    </location>
</feature>
<evidence type="ECO:0000313" key="9">
    <source>
        <dbReference type="EMBL" id="MDF3872097.1"/>
    </source>
</evidence>
<keyword evidence="1" id="KW-0285">Flavoprotein</keyword>
<evidence type="ECO:0000313" key="10">
    <source>
        <dbReference type="Proteomes" id="UP001217741"/>
    </source>
</evidence>
<keyword evidence="3" id="KW-0479">Metal-binding</keyword>
<reference evidence="9" key="1">
    <citation type="submission" date="2023-03" db="EMBL/GenBank/DDBJ databases">
        <title>Draft assemblies of triclosan tolerant bacteria isolated from returned activated sludge.</title>
        <authorList>
            <person name="Van Hamelsveld S."/>
        </authorList>
    </citation>
    <scope>NUCLEOTIDE SEQUENCE</scope>
    <source>
        <strain evidence="9">GW210012_S60</strain>
    </source>
</reference>
<dbReference type="GO" id="GO:0016491">
    <property type="term" value="F:oxidoreductase activity"/>
    <property type="evidence" value="ECO:0007669"/>
    <property type="project" value="UniProtKB-KW"/>
</dbReference>
<keyword evidence="5" id="KW-0408">Iron</keyword>
<comment type="caution">
    <text evidence="9">The sequence shown here is derived from an EMBL/GenBank/DDBJ whole genome shotgun (WGS) entry which is preliminary data.</text>
</comment>
<accession>A0AAW6PUD2</accession>